<dbReference type="EMBL" id="CP071839">
    <property type="protein sequence ID" value="QTD99696.1"/>
    <property type="molecule type" value="Genomic_DNA"/>
</dbReference>
<keyword evidence="2" id="KW-1185">Reference proteome</keyword>
<proteinExistence type="predicted"/>
<dbReference type="Proteomes" id="UP000663908">
    <property type="component" value="Chromosome"/>
</dbReference>
<organism evidence="1 2">
    <name type="scientific">Streptomyces cyanogenus</name>
    <dbReference type="NCBI Taxonomy" id="80860"/>
    <lineage>
        <taxon>Bacteria</taxon>
        <taxon>Bacillati</taxon>
        <taxon>Actinomycetota</taxon>
        <taxon>Actinomycetes</taxon>
        <taxon>Kitasatosporales</taxon>
        <taxon>Streptomycetaceae</taxon>
        <taxon>Streptomyces</taxon>
    </lineage>
</organism>
<protein>
    <submittedName>
        <fullName evidence="1">Uncharacterized protein</fullName>
    </submittedName>
</protein>
<evidence type="ECO:0000313" key="2">
    <source>
        <dbReference type="Proteomes" id="UP000663908"/>
    </source>
</evidence>
<name>A0ABX7TTF0_STRCY</name>
<evidence type="ECO:0000313" key="1">
    <source>
        <dbReference type="EMBL" id="QTD99696.1"/>
    </source>
</evidence>
<gene>
    <name evidence="1" type="ORF">S1361_20340</name>
</gene>
<reference evidence="1 2" key="1">
    <citation type="submission" date="2021-03" db="EMBL/GenBank/DDBJ databases">
        <title>Complete genome sequence of Streptomyces cyanogenus S136, producer of anticancer angucycline landomycin A.</title>
        <authorList>
            <person name="Hrab P."/>
            <person name="Ruckert C."/>
            <person name="Busche T."/>
            <person name="Ostash I."/>
            <person name="Kalinowski J."/>
            <person name="Fedorenko V."/>
            <person name="Yushchuk O."/>
            <person name="Ostash B."/>
        </authorList>
    </citation>
    <scope>NUCLEOTIDE SEQUENCE [LARGE SCALE GENOMIC DNA]</scope>
    <source>
        <strain evidence="1 2">S136</strain>
    </source>
</reference>
<accession>A0ABX7TTF0</accession>
<dbReference type="RefSeq" id="WP_208033241.1">
    <property type="nucleotide sequence ID" value="NZ_CP071839.1"/>
</dbReference>
<sequence>MDIRDVLRAVEDGEGFAFLTVAELDRAGGDRSVAQVLALLEELGCLHLPARVPTDPNHHVLVYRARGAVASVLMLQHEIEAPGLGEDDREALTAMLLIAARQLEKDVATGRAVRMSSVGG</sequence>